<accession>A0AAV5HZ75</accession>
<protein>
    <recommendedName>
        <fullName evidence="3">RNase H type-1 domain-containing protein</fullName>
    </recommendedName>
</protein>
<organism evidence="1 2">
    <name type="scientific">Rubroshorea leprosula</name>
    <dbReference type="NCBI Taxonomy" id="152421"/>
    <lineage>
        <taxon>Eukaryota</taxon>
        <taxon>Viridiplantae</taxon>
        <taxon>Streptophyta</taxon>
        <taxon>Embryophyta</taxon>
        <taxon>Tracheophyta</taxon>
        <taxon>Spermatophyta</taxon>
        <taxon>Magnoliopsida</taxon>
        <taxon>eudicotyledons</taxon>
        <taxon>Gunneridae</taxon>
        <taxon>Pentapetalae</taxon>
        <taxon>rosids</taxon>
        <taxon>malvids</taxon>
        <taxon>Malvales</taxon>
        <taxon>Dipterocarpaceae</taxon>
        <taxon>Rubroshorea</taxon>
    </lineage>
</organism>
<dbReference type="AlphaFoldDB" id="A0AAV5HZ75"/>
<evidence type="ECO:0000313" key="2">
    <source>
        <dbReference type="Proteomes" id="UP001054252"/>
    </source>
</evidence>
<proteinExistence type="predicted"/>
<reference evidence="1 2" key="1">
    <citation type="journal article" date="2021" name="Commun. Biol.">
        <title>The genome of Shorea leprosula (Dipterocarpaceae) highlights the ecological relevance of drought in aseasonal tropical rainforests.</title>
        <authorList>
            <person name="Ng K.K.S."/>
            <person name="Kobayashi M.J."/>
            <person name="Fawcett J.A."/>
            <person name="Hatakeyama M."/>
            <person name="Paape T."/>
            <person name="Ng C.H."/>
            <person name="Ang C.C."/>
            <person name="Tnah L.H."/>
            <person name="Lee C.T."/>
            <person name="Nishiyama T."/>
            <person name="Sese J."/>
            <person name="O'Brien M.J."/>
            <person name="Copetti D."/>
            <person name="Mohd Noor M.I."/>
            <person name="Ong R.C."/>
            <person name="Putra M."/>
            <person name="Sireger I.Z."/>
            <person name="Indrioko S."/>
            <person name="Kosugi Y."/>
            <person name="Izuno A."/>
            <person name="Isagi Y."/>
            <person name="Lee S.L."/>
            <person name="Shimizu K.K."/>
        </authorList>
    </citation>
    <scope>NUCLEOTIDE SEQUENCE [LARGE SCALE GENOMIC DNA]</scope>
    <source>
        <strain evidence="1">214</strain>
    </source>
</reference>
<evidence type="ECO:0008006" key="3">
    <source>
        <dbReference type="Google" id="ProtNLM"/>
    </source>
</evidence>
<name>A0AAV5HZ75_9ROSI</name>
<dbReference type="EMBL" id="BPVZ01000004">
    <property type="protein sequence ID" value="GKU91033.1"/>
    <property type="molecule type" value="Genomic_DNA"/>
</dbReference>
<gene>
    <name evidence="1" type="ORF">SLEP1_g4961</name>
</gene>
<dbReference type="Proteomes" id="UP001054252">
    <property type="component" value="Unassembled WGS sequence"/>
</dbReference>
<evidence type="ECO:0000313" key="1">
    <source>
        <dbReference type="EMBL" id="GKU91033.1"/>
    </source>
</evidence>
<comment type="caution">
    <text evidence="1">The sequence shown here is derived from an EMBL/GenBank/DDBJ whole genome shotgun (WGS) entry which is preliminary data.</text>
</comment>
<keyword evidence="2" id="KW-1185">Reference proteome</keyword>
<sequence>MGTWQLVRIQHQSFSSEDLLHDYVPSTSVKHWGGRTPDQRQGMSNLWYHGNLLKEIPLRFQGSVLQAEFMAIDFALGMGGGFGQSNVIIESNCVQAIQVAMSNNDCYPPLGAIEEELRAEKFHFVSLCFQHLKRSGTCKHRCWLSYNPFSTMGGKRELICLAVVAVENCKPKMP</sequence>